<dbReference type="Pfam" id="PF00582">
    <property type="entry name" value="Usp"/>
    <property type="match status" value="2"/>
</dbReference>
<feature type="domain" description="UspA" evidence="2">
    <location>
        <begin position="175"/>
        <end position="296"/>
    </location>
</feature>
<dbReference type="CDD" id="cd00293">
    <property type="entry name" value="USP-like"/>
    <property type="match status" value="2"/>
</dbReference>
<dbReference type="Gene3D" id="3.40.50.620">
    <property type="entry name" value="HUPs"/>
    <property type="match status" value="2"/>
</dbReference>
<proteinExistence type="inferred from homology"/>
<dbReference type="PANTHER" id="PTHR46268">
    <property type="entry name" value="STRESS RESPONSE PROTEIN NHAX"/>
    <property type="match status" value="1"/>
</dbReference>
<evidence type="ECO:0000256" key="1">
    <source>
        <dbReference type="ARBA" id="ARBA00008791"/>
    </source>
</evidence>
<dbReference type="EMBL" id="SMGK01000002">
    <property type="protein sequence ID" value="TCK73560.1"/>
    <property type="molecule type" value="Genomic_DNA"/>
</dbReference>
<dbReference type="RefSeq" id="WP_131993258.1">
    <property type="nucleotide sequence ID" value="NZ_SMGK01000002.1"/>
</dbReference>
<organism evidence="3 4">
    <name type="scientific">Acidipila rosea</name>
    <dbReference type="NCBI Taxonomy" id="768535"/>
    <lineage>
        <taxon>Bacteria</taxon>
        <taxon>Pseudomonadati</taxon>
        <taxon>Acidobacteriota</taxon>
        <taxon>Terriglobia</taxon>
        <taxon>Terriglobales</taxon>
        <taxon>Acidobacteriaceae</taxon>
        <taxon>Acidipila</taxon>
    </lineage>
</organism>
<protein>
    <submittedName>
        <fullName evidence="3">Nucleotide-binding universal stress UspA family protein</fullName>
    </submittedName>
</protein>
<dbReference type="SUPFAM" id="SSF52402">
    <property type="entry name" value="Adenine nucleotide alpha hydrolases-like"/>
    <property type="match status" value="2"/>
</dbReference>
<dbReference type="OrthoDB" id="115248at2"/>
<dbReference type="AlphaFoldDB" id="A0A4R1L8P4"/>
<dbReference type="PANTHER" id="PTHR46268:SF6">
    <property type="entry name" value="UNIVERSAL STRESS PROTEIN UP12"/>
    <property type="match status" value="1"/>
</dbReference>
<comment type="similarity">
    <text evidence="1">Belongs to the universal stress protein A family.</text>
</comment>
<keyword evidence="4" id="KW-1185">Reference proteome</keyword>
<dbReference type="InterPro" id="IPR006016">
    <property type="entry name" value="UspA"/>
</dbReference>
<dbReference type="InterPro" id="IPR014729">
    <property type="entry name" value="Rossmann-like_a/b/a_fold"/>
</dbReference>
<evidence type="ECO:0000259" key="2">
    <source>
        <dbReference type="Pfam" id="PF00582"/>
    </source>
</evidence>
<sequence length="313" mass="33316">MTAKKTTSAPVEIDRGAGRAKNRKPFSTIMLVADLSVEDSSALRYAQQLARLQQAKLLLVHSIDPMLYAFPHGAPSGVLHDEEAIKELAKAESDAAEHRDTHHSIVERDRVCQDILDEANRSGASMLILATHGRTAAGRAALGAVARRLLVHAPCPVLTLAPLAGLGKAKADRWNNVLIATDFSAQGLAALHCAHHVALEQLTVLHSAQCGNEENCAHCLERLRLLAPLNESHTLPVDHVVASGEAAAVIAAHAAKLHPDLLVLGAPAKEMEGDSLEGSTVFQVIFNSHCPVLLVPAARRQSGGTLIKEVTYA</sequence>
<evidence type="ECO:0000313" key="4">
    <source>
        <dbReference type="Proteomes" id="UP000295210"/>
    </source>
</evidence>
<reference evidence="3 4" key="1">
    <citation type="submission" date="2019-03" db="EMBL/GenBank/DDBJ databases">
        <title>Genomic Encyclopedia of Type Strains, Phase IV (KMG-IV): sequencing the most valuable type-strain genomes for metagenomic binning, comparative biology and taxonomic classification.</title>
        <authorList>
            <person name="Goeker M."/>
        </authorList>
    </citation>
    <scope>NUCLEOTIDE SEQUENCE [LARGE SCALE GENOMIC DNA]</scope>
    <source>
        <strain evidence="3 4">DSM 103428</strain>
    </source>
</reference>
<feature type="domain" description="UspA" evidence="2">
    <location>
        <begin position="26"/>
        <end position="158"/>
    </location>
</feature>
<comment type="caution">
    <text evidence="3">The sequence shown here is derived from an EMBL/GenBank/DDBJ whole genome shotgun (WGS) entry which is preliminary data.</text>
</comment>
<dbReference type="InterPro" id="IPR006015">
    <property type="entry name" value="Universal_stress_UspA"/>
</dbReference>
<accession>A0A4R1L8P4</accession>
<dbReference type="PRINTS" id="PR01438">
    <property type="entry name" value="UNVRSLSTRESS"/>
</dbReference>
<evidence type="ECO:0000313" key="3">
    <source>
        <dbReference type="EMBL" id="TCK73560.1"/>
    </source>
</evidence>
<gene>
    <name evidence="3" type="ORF">C7378_1173</name>
</gene>
<dbReference type="Proteomes" id="UP000295210">
    <property type="component" value="Unassembled WGS sequence"/>
</dbReference>
<name>A0A4R1L8P4_9BACT</name>